<gene>
    <name evidence="1" type="ORF">LCGC14_2732410</name>
</gene>
<dbReference type="AlphaFoldDB" id="A0A0F8Z6Z1"/>
<accession>A0A0F8Z6Z1</accession>
<proteinExistence type="predicted"/>
<evidence type="ECO:0000313" key="1">
    <source>
        <dbReference type="EMBL" id="KKK89507.1"/>
    </source>
</evidence>
<organism evidence="1">
    <name type="scientific">marine sediment metagenome</name>
    <dbReference type="NCBI Taxonomy" id="412755"/>
    <lineage>
        <taxon>unclassified sequences</taxon>
        <taxon>metagenomes</taxon>
        <taxon>ecological metagenomes</taxon>
    </lineage>
</organism>
<feature type="non-terminal residue" evidence="1">
    <location>
        <position position="207"/>
    </location>
</feature>
<name>A0A0F8Z6Z1_9ZZZZ</name>
<comment type="caution">
    <text evidence="1">The sequence shown here is derived from an EMBL/GenBank/DDBJ whole genome shotgun (WGS) entry which is preliminary data.</text>
</comment>
<protein>
    <submittedName>
        <fullName evidence="1">Uncharacterized protein</fullName>
    </submittedName>
</protein>
<dbReference type="EMBL" id="LAZR01049497">
    <property type="protein sequence ID" value="KKK89507.1"/>
    <property type="molecule type" value="Genomic_DNA"/>
</dbReference>
<sequence>MGHSAGLVSPQEVPNWDFIYQFSTVKHPDFIVGNYVDLPDGRRYRFCKTGAAVGGLARAVINGNVIPGDSGAGYEGSLVTAASKGEHVVTITDTGSAANRPADYYQGGMFVAFIASNYVSIGIVKSTVGDGTSINLTLDASLPADCSASVGITAYPSIYNSVKNGSAQLANVETFVCVPACGNMSAANTYFFGQTRGPLWVTPHGVT</sequence>
<reference evidence="1" key="1">
    <citation type="journal article" date="2015" name="Nature">
        <title>Complex archaea that bridge the gap between prokaryotes and eukaryotes.</title>
        <authorList>
            <person name="Spang A."/>
            <person name="Saw J.H."/>
            <person name="Jorgensen S.L."/>
            <person name="Zaremba-Niedzwiedzka K."/>
            <person name="Martijn J."/>
            <person name="Lind A.E."/>
            <person name="van Eijk R."/>
            <person name="Schleper C."/>
            <person name="Guy L."/>
            <person name="Ettema T.J."/>
        </authorList>
    </citation>
    <scope>NUCLEOTIDE SEQUENCE</scope>
</reference>